<reference evidence="2" key="2">
    <citation type="submission" date="2015-06" db="UniProtKB">
        <authorList>
            <consortium name="EnsemblMetazoa"/>
        </authorList>
    </citation>
    <scope>IDENTIFICATION</scope>
</reference>
<dbReference type="AlphaFoldDB" id="T1KWF2"/>
<dbReference type="Proteomes" id="UP000015104">
    <property type="component" value="Unassembled WGS sequence"/>
</dbReference>
<dbReference type="EMBL" id="CAEY01000641">
    <property type="status" value="NOT_ANNOTATED_CDS"/>
    <property type="molecule type" value="Genomic_DNA"/>
</dbReference>
<dbReference type="EnsemblMetazoa" id="tetur24g01420.1">
    <property type="protein sequence ID" value="tetur24g01420.1"/>
    <property type="gene ID" value="tetur24g01420"/>
</dbReference>
<sequence>MMKNMKIPKAQPLKNICQTSRSLSIEQNLSLFTHFHHHPPHRLSSKGNNNNKYNKKDST</sequence>
<name>T1KWF2_TETUR</name>
<dbReference type="HOGENOM" id="CLU_2963803_0_0_1"/>
<protein>
    <submittedName>
        <fullName evidence="2">Uncharacterized protein</fullName>
    </submittedName>
</protein>
<feature type="region of interest" description="Disordered" evidence="1">
    <location>
        <begin position="36"/>
        <end position="59"/>
    </location>
</feature>
<keyword evidence="3" id="KW-1185">Reference proteome</keyword>
<reference evidence="3" key="1">
    <citation type="submission" date="2011-08" db="EMBL/GenBank/DDBJ databases">
        <authorList>
            <person name="Rombauts S."/>
        </authorList>
    </citation>
    <scope>NUCLEOTIDE SEQUENCE</scope>
    <source>
        <strain evidence="3">London</strain>
    </source>
</reference>
<evidence type="ECO:0000313" key="2">
    <source>
        <dbReference type="EnsemblMetazoa" id="tetur24g01420.1"/>
    </source>
</evidence>
<evidence type="ECO:0000313" key="3">
    <source>
        <dbReference type="Proteomes" id="UP000015104"/>
    </source>
</evidence>
<proteinExistence type="predicted"/>
<organism evidence="2 3">
    <name type="scientific">Tetranychus urticae</name>
    <name type="common">Two-spotted spider mite</name>
    <dbReference type="NCBI Taxonomy" id="32264"/>
    <lineage>
        <taxon>Eukaryota</taxon>
        <taxon>Metazoa</taxon>
        <taxon>Ecdysozoa</taxon>
        <taxon>Arthropoda</taxon>
        <taxon>Chelicerata</taxon>
        <taxon>Arachnida</taxon>
        <taxon>Acari</taxon>
        <taxon>Acariformes</taxon>
        <taxon>Trombidiformes</taxon>
        <taxon>Prostigmata</taxon>
        <taxon>Eleutherengona</taxon>
        <taxon>Raphignathae</taxon>
        <taxon>Tetranychoidea</taxon>
        <taxon>Tetranychidae</taxon>
        <taxon>Tetranychus</taxon>
    </lineage>
</organism>
<evidence type="ECO:0000256" key="1">
    <source>
        <dbReference type="SAM" id="MobiDB-lite"/>
    </source>
</evidence>
<accession>T1KWF2</accession>